<dbReference type="PANTHER" id="PTHR10996">
    <property type="entry name" value="2-HYDROXYACID DEHYDROGENASE-RELATED"/>
    <property type="match status" value="1"/>
</dbReference>
<dbReference type="InterPro" id="IPR006140">
    <property type="entry name" value="D-isomer_DH_NAD-bd"/>
</dbReference>
<dbReference type="EMBL" id="PYLS01000006">
    <property type="protein sequence ID" value="PST82342.1"/>
    <property type="molecule type" value="Genomic_DNA"/>
</dbReference>
<dbReference type="SUPFAM" id="SSF52283">
    <property type="entry name" value="Formate/glycerate dehydrogenase catalytic domain-like"/>
    <property type="match status" value="1"/>
</dbReference>
<dbReference type="Gene3D" id="3.40.50.720">
    <property type="entry name" value="NAD(P)-binding Rossmann-like Domain"/>
    <property type="match status" value="2"/>
</dbReference>
<accession>A0A2T3HIT4</accession>
<keyword evidence="2 4" id="KW-0560">Oxidoreductase</keyword>
<dbReference type="GO" id="GO:0005829">
    <property type="term" value="C:cytosol"/>
    <property type="evidence" value="ECO:0007669"/>
    <property type="project" value="TreeGrafter"/>
</dbReference>
<dbReference type="Pfam" id="PF00389">
    <property type="entry name" value="2-Hacid_dh"/>
    <property type="match status" value="1"/>
</dbReference>
<name>A0A2T3HIT4_9SPHI</name>
<evidence type="ECO:0000313" key="8">
    <source>
        <dbReference type="Proteomes" id="UP000240912"/>
    </source>
</evidence>
<organism evidence="7 8">
    <name type="scientific">Pedobacter yulinensis</name>
    <dbReference type="NCBI Taxonomy" id="2126353"/>
    <lineage>
        <taxon>Bacteria</taxon>
        <taxon>Pseudomonadati</taxon>
        <taxon>Bacteroidota</taxon>
        <taxon>Sphingobacteriia</taxon>
        <taxon>Sphingobacteriales</taxon>
        <taxon>Sphingobacteriaceae</taxon>
        <taxon>Pedobacter</taxon>
    </lineage>
</organism>
<proteinExistence type="inferred from homology"/>
<dbReference type="FunFam" id="3.40.50.720:FF:000203">
    <property type="entry name" value="D-3-phosphoglycerate dehydrogenase (SerA)"/>
    <property type="match status" value="1"/>
</dbReference>
<dbReference type="OrthoDB" id="1522997at2"/>
<dbReference type="GO" id="GO:0030267">
    <property type="term" value="F:glyoxylate reductase (NADPH) activity"/>
    <property type="evidence" value="ECO:0007669"/>
    <property type="project" value="TreeGrafter"/>
</dbReference>
<reference evidence="7 8" key="1">
    <citation type="submission" date="2018-03" db="EMBL/GenBank/DDBJ databases">
        <authorList>
            <person name="Keele B.F."/>
        </authorList>
    </citation>
    <scope>NUCLEOTIDE SEQUENCE [LARGE SCALE GENOMIC DNA]</scope>
    <source>
        <strain evidence="7 8">YL28-9</strain>
    </source>
</reference>
<comment type="caution">
    <text evidence="7">The sequence shown here is derived from an EMBL/GenBank/DDBJ whole genome shotgun (WGS) entry which is preliminary data.</text>
</comment>
<dbReference type="InterPro" id="IPR029752">
    <property type="entry name" value="D-isomer_DH_CS1"/>
</dbReference>
<protein>
    <submittedName>
        <fullName evidence="7">D-glycerate dehydrogenase</fullName>
    </submittedName>
</protein>
<evidence type="ECO:0000256" key="2">
    <source>
        <dbReference type="ARBA" id="ARBA00023002"/>
    </source>
</evidence>
<evidence type="ECO:0000256" key="4">
    <source>
        <dbReference type="RuleBase" id="RU003719"/>
    </source>
</evidence>
<dbReference type="SUPFAM" id="SSF51735">
    <property type="entry name" value="NAD(P)-binding Rossmann-fold domains"/>
    <property type="match status" value="1"/>
</dbReference>
<dbReference type="PANTHER" id="PTHR10996:SF178">
    <property type="entry name" value="2-HYDROXYACID DEHYDROGENASE YGL185C-RELATED"/>
    <property type="match status" value="1"/>
</dbReference>
<evidence type="ECO:0000256" key="1">
    <source>
        <dbReference type="ARBA" id="ARBA00005854"/>
    </source>
</evidence>
<dbReference type="InterPro" id="IPR050223">
    <property type="entry name" value="D-isomer_2-hydroxyacid_DH"/>
</dbReference>
<evidence type="ECO:0000256" key="3">
    <source>
        <dbReference type="ARBA" id="ARBA00023027"/>
    </source>
</evidence>
<sequence length="328" mass="36149">MKVFLTRRIFPDALDALKEAGIVPTVWTERRGLSRQELIEHCSRQDALLGIGAQQLDSDFFKACPHLRAVVLHSVGFDHVDIAAATAFGIPVGNTPDVLSKATADTAFLLMLAVSRKAFFHHRRVTGGQWNFFEPMAYLGRELDGNTLGIFGMGKIGKALARRCKAAFGMRIIYHNRHRDLDAEEELGATWVSFEELLQQSEVLSLHAALSSETTGRFDADAFGKMKPDAIFINTARGAMHDEAALRAALEAGQIWGAGLDVTNPEPMNPENPLLHLENVAVLPHIGSATLETRKRMAAICVENLIAAARNERLPYLVNPGVYDRKRV</sequence>
<dbReference type="InterPro" id="IPR036291">
    <property type="entry name" value="NAD(P)-bd_dom_sf"/>
</dbReference>
<dbReference type="RefSeq" id="WP_107216576.1">
    <property type="nucleotide sequence ID" value="NZ_KZ686270.1"/>
</dbReference>
<feature type="domain" description="D-isomer specific 2-hydroxyacid dehydrogenase NAD-binding" evidence="6">
    <location>
        <begin position="109"/>
        <end position="287"/>
    </location>
</feature>
<keyword evidence="3" id="KW-0520">NAD</keyword>
<dbReference type="PROSITE" id="PS00065">
    <property type="entry name" value="D_2_HYDROXYACID_DH_1"/>
    <property type="match status" value="1"/>
</dbReference>
<evidence type="ECO:0000259" key="5">
    <source>
        <dbReference type="Pfam" id="PF00389"/>
    </source>
</evidence>
<dbReference type="AlphaFoldDB" id="A0A2T3HIT4"/>
<dbReference type="Pfam" id="PF02826">
    <property type="entry name" value="2-Hacid_dh_C"/>
    <property type="match status" value="1"/>
</dbReference>
<dbReference type="GO" id="GO:0051287">
    <property type="term" value="F:NAD binding"/>
    <property type="evidence" value="ECO:0007669"/>
    <property type="project" value="InterPro"/>
</dbReference>
<dbReference type="GO" id="GO:0016618">
    <property type="term" value="F:hydroxypyruvate reductase [NAD(P)H] activity"/>
    <property type="evidence" value="ECO:0007669"/>
    <property type="project" value="TreeGrafter"/>
</dbReference>
<comment type="similarity">
    <text evidence="1 4">Belongs to the D-isomer specific 2-hydroxyacid dehydrogenase family.</text>
</comment>
<dbReference type="CDD" id="cd05301">
    <property type="entry name" value="GDH"/>
    <property type="match status" value="1"/>
</dbReference>
<gene>
    <name evidence="7" type="ORF">C7T94_16305</name>
</gene>
<evidence type="ECO:0000259" key="6">
    <source>
        <dbReference type="Pfam" id="PF02826"/>
    </source>
</evidence>
<keyword evidence="8" id="KW-1185">Reference proteome</keyword>
<dbReference type="InterPro" id="IPR006139">
    <property type="entry name" value="D-isomer_2_OHA_DH_cat_dom"/>
</dbReference>
<feature type="domain" description="D-isomer specific 2-hydroxyacid dehydrogenase catalytic" evidence="5">
    <location>
        <begin position="3"/>
        <end position="319"/>
    </location>
</feature>
<evidence type="ECO:0000313" key="7">
    <source>
        <dbReference type="EMBL" id="PST82342.1"/>
    </source>
</evidence>
<dbReference type="Proteomes" id="UP000240912">
    <property type="component" value="Unassembled WGS sequence"/>
</dbReference>